<proteinExistence type="inferred from homology"/>
<evidence type="ECO:0000256" key="10">
    <source>
        <dbReference type="ARBA" id="ARBA00022801"/>
    </source>
</evidence>
<gene>
    <name evidence="14" type="ORF">TAPDE_000945</name>
</gene>
<comment type="cofactor">
    <cofactor evidence="2">
        <name>Mn(2+)</name>
        <dbReference type="ChEBI" id="CHEBI:29035"/>
    </cofactor>
</comment>
<comment type="caution">
    <text evidence="14">The sequence shown here is derived from an EMBL/GenBank/DDBJ whole genome shotgun (WGS) entry which is preliminary data.</text>
</comment>
<dbReference type="EMBL" id="CAHR02000030">
    <property type="protein sequence ID" value="CCG81224.1"/>
    <property type="molecule type" value="Genomic_DNA"/>
</dbReference>
<dbReference type="InterPro" id="IPR003607">
    <property type="entry name" value="HD/PDEase_dom"/>
</dbReference>
<dbReference type="SMART" id="SM00471">
    <property type="entry name" value="HDc"/>
    <property type="match status" value="1"/>
</dbReference>
<comment type="cofactor">
    <cofactor evidence="4">
        <name>Mg(2+)</name>
        <dbReference type="ChEBI" id="CHEBI:18420"/>
    </cofactor>
</comment>
<evidence type="ECO:0000259" key="13">
    <source>
        <dbReference type="SMART" id="SM00471"/>
    </source>
</evidence>
<dbReference type="InterPro" id="IPR006674">
    <property type="entry name" value="HD_domain"/>
</dbReference>
<dbReference type="Proteomes" id="UP000013776">
    <property type="component" value="Unassembled WGS sequence"/>
</dbReference>
<accession>R4XAC5</accession>
<dbReference type="VEuPathDB" id="FungiDB:TAPDE_000945"/>
<dbReference type="InterPro" id="IPR039356">
    <property type="entry name" value="YfbR/HDDC2"/>
</dbReference>
<dbReference type="eggNOG" id="KOG3197">
    <property type="taxonomic scope" value="Eukaryota"/>
</dbReference>
<dbReference type="GO" id="GO:0005737">
    <property type="term" value="C:cytoplasm"/>
    <property type="evidence" value="ECO:0007669"/>
    <property type="project" value="TreeGrafter"/>
</dbReference>
<dbReference type="GO" id="GO:0046872">
    <property type="term" value="F:metal ion binding"/>
    <property type="evidence" value="ECO:0007669"/>
    <property type="project" value="UniProtKB-KW"/>
</dbReference>
<comment type="catalytic activity">
    <reaction evidence="1">
        <text>a 2'-deoxyribonucleoside 5'-phosphate + H2O = a 2'-deoxyribonucleoside + phosphate</text>
        <dbReference type="Rhea" id="RHEA:36167"/>
        <dbReference type="ChEBI" id="CHEBI:15377"/>
        <dbReference type="ChEBI" id="CHEBI:18274"/>
        <dbReference type="ChEBI" id="CHEBI:43474"/>
        <dbReference type="ChEBI" id="CHEBI:65317"/>
        <dbReference type="EC" id="3.1.3.89"/>
    </reaction>
</comment>
<comment type="function">
    <text evidence="5">Catalyzes the dephosphorylation of the nucleoside 5'-monophosphates deoxyadenosine monophosphate (dAMP), deoxycytidine monophosphate (dCMP), deoxyguanosine monophosphate (dGMP) and deoxythymidine monophosphate (dTMP).</text>
</comment>
<evidence type="ECO:0000256" key="11">
    <source>
        <dbReference type="ARBA" id="ARBA00022842"/>
    </source>
</evidence>
<keyword evidence="12" id="KW-0170">Cobalt</keyword>
<keyword evidence="10" id="KW-0378">Hydrolase</keyword>
<evidence type="ECO:0000256" key="5">
    <source>
        <dbReference type="ARBA" id="ARBA00004074"/>
    </source>
</evidence>
<keyword evidence="9" id="KW-0479">Metal-binding</keyword>
<dbReference type="SUPFAM" id="SSF109604">
    <property type="entry name" value="HD-domain/PDEase-like"/>
    <property type="match status" value="1"/>
</dbReference>
<evidence type="ECO:0000256" key="4">
    <source>
        <dbReference type="ARBA" id="ARBA00001946"/>
    </source>
</evidence>
<evidence type="ECO:0000256" key="2">
    <source>
        <dbReference type="ARBA" id="ARBA00001936"/>
    </source>
</evidence>
<organism evidence="14 15">
    <name type="scientific">Taphrina deformans (strain PYCC 5710 / ATCC 11124 / CBS 356.35 / IMI 108563 / JCM 9778 / NBRC 8474)</name>
    <name type="common">Peach leaf curl fungus</name>
    <name type="synonym">Lalaria deformans</name>
    <dbReference type="NCBI Taxonomy" id="1097556"/>
    <lineage>
        <taxon>Eukaryota</taxon>
        <taxon>Fungi</taxon>
        <taxon>Dikarya</taxon>
        <taxon>Ascomycota</taxon>
        <taxon>Taphrinomycotina</taxon>
        <taxon>Taphrinomycetes</taxon>
        <taxon>Taphrinales</taxon>
        <taxon>Taphrinaceae</taxon>
        <taxon>Taphrina</taxon>
    </lineage>
</organism>
<dbReference type="OrthoDB" id="10254258at2759"/>
<dbReference type="STRING" id="1097556.R4XAC5"/>
<dbReference type="PANTHER" id="PTHR11845">
    <property type="entry name" value="5'-DEOXYNUCLEOTIDASE HDDC2"/>
    <property type="match status" value="1"/>
</dbReference>
<dbReference type="Pfam" id="PF13023">
    <property type="entry name" value="HD_3"/>
    <property type="match status" value="1"/>
</dbReference>
<evidence type="ECO:0000256" key="1">
    <source>
        <dbReference type="ARBA" id="ARBA00001638"/>
    </source>
</evidence>
<evidence type="ECO:0000313" key="15">
    <source>
        <dbReference type="Proteomes" id="UP000013776"/>
    </source>
</evidence>
<evidence type="ECO:0000256" key="8">
    <source>
        <dbReference type="ARBA" id="ARBA00012964"/>
    </source>
</evidence>
<dbReference type="PANTHER" id="PTHR11845:SF13">
    <property type="entry name" value="5'-DEOXYNUCLEOTIDASE HDDC2"/>
    <property type="match status" value="1"/>
</dbReference>
<dbReference type="EC" id="3.1.3.89" evidence="8"/>
<dbReference type="Gene3D" id="1.10.3210.10">
    <property type="entry name" value="Hypothetical protein af1432"/>
    <property type="match status" value="1"/>
</dbReference>
<dbReference type="GO" id="GO:0002953">
    <property type="term" value="F:5'-deoxynucleotidase activity"/>
    <property type="evidence" value="ECO:0007669"/>
    <property type="project" value="UniProtKB-EC"/>
</dbReference>
<keyword evidence="11" id="KW-0460">Magnesium</keyword>
<evidence type="ECO:0000256" key="12">
    <source>
        <dbReference type="ARBA" id="ARBA00023285"/>
    </source>
</evidence>
<evidence type="ECO:0000256" key="7">
    <source>
        <dbReference type="ARBA" id="ARBA00011738"/>
    </source>
</evidence>
<feature type="domain" description="HD/PDEase" evidence="13">
    <location>
        <begin position="28"/>
        <end position="147"/>
    </location>
</feature>
<evidence type="ECO:0000256" key="3">
    <source>
        <dbReference type="ARBA" id="ARBA00001941"/>
    </source>
</evidence>
<dbReference type="GO" id="GO:0009159">
    <property type="term" value="P:deoxyribonucleoside monophosphate catabolic process"/>
    <property type="evidence" value="ECO:0007669"/>
    <property type="project" value="UniProtKB-ARBA"/>
</dbReference>
<protein>
    <recommendedName>
        <fullName evidence="8">5'-deoxynucleotidase</fullName>
        <ecNumber evidence="8">3.1.3.89</ecNumber>
    </recommendedName>
</protein>
<evidence type="ECO:0000256" key="6">
    <source>
        <dbReference type="ARBA" id="ARBA00009999"/>
    </source>
</evidence>
<reference evidence="14 15" key="1">
    <citation type="journal article" date="2013" name="MBio">
        <title>Genome sequencing of the plant pathogen Taphrina deformans, the causal agent of peach leaf curl.</title>
        <authorList>
            <person name="Cisse O.H."/>
            <person name="Almeida J.M.G.C.F."/>
            <person name="Fonseca A."/>
            <person name="Kumar A.A."/>
            <person name="Salojaervi J."/>
            <person name="Overmyer K."/>
            <person name="Hauser P.M."/>
            <person name="Pagni M."/>
        </authorList>
    </citation>
    <scope>NUCLEOTIDE SEQUENCE [LARGE SCALE GENOMIC DNA]</scope>
    <source>
        <strain evidence="15">PYCC 5710 / ATCC 11124 / CBS 356.35 / IMI 108563 / JCM 9778 / NBRC 8474</strain>
    </source>
</reference>
<comment type="subunit">
    <text evidence="7">Homodimer.</text>
</comment>
<comment type="similarity">
    <text evidence="6">Belongs to the HDDC2 family.</text>
</comment>
<evidence type="ECO:0000313" key="14">
    <source>
        <dbReference type="EMBL" id="CCG81224.1"/>
    </source>
</evidence>
<keyword evidence="15" id="KW-1185">Reference proteome</keyword>
<dbReference type="FunFam" id="1.10.3210.10:FF:000011">
    <property type="entry name" value="HD domain-containing protein 2"/>
    <property type="match status" value="1"/>
</dbReference>
<evidence type="ECO:0000256" key="9">
    <source>
        <dbReference type="ARBA" id="ARBA00022723"/>
    </source>
</evidence>
<comment type="cofactor">
    <cofactor evidence="3">
        <name>Co(2+)</name>
        <dbReference type="ChEBI" id="CHEBI:48828"/>
    </cofactor>
</comment>
<dbReference type="AlphaFoldDB" id="R4XAC5"/>
<sequence>MDVLPFLNLIENLKTTPRTGWINEHIRNPESIADHMYRMAIITMLCTDPALDKARMMKIAVVHDMAEAIVGDITPLSETTKAEKQALELGAMVRICQDLLPASQRQTADELMALFLEYEHKTSPEARFVKDVDKYELVLQTFEYERAGRVKRRLDDFVGSSRQIVHPLVRSWCDEVLAAREAWWNEQGGEASL</sequence>
<name>R4XAC5_TAPDE</name>